<feature type="chain" id="PRO_5022143622" evidence="2">
    <location>
        <begin position="23"/>
        <end position="230"/>
    </location>
</feature>
<keyword evidence="2" id="KW-0732">Signal</keyword>
<feature type="compositionally biased region" description="Polar residues" evidence="1">
    <location>
        <begin position="69"/>
        <end position="91"/>
    </location>
</feature>
<name>A0A517NNQ1_9BACT</name>
<gene>
    <name evidence="3" type="ORF">K239x_06920</name>
</gene>
<protein>
    <submittedName>
        <fullName evidence="3">Uncharacterized protein</fullName>
    </submittedName>
</protein>
<feature type="region of interest" description="Disordered" evidence="1">
    <location>
        <begin position="39"/>
        <end position="96"/>
    </location>
</feature>
<feature type="signal peptide" evidence="2">
    <location>
        <begin position="1"/>
        <end position="22"/>
    </location>
</feature>
<dbReference type="AlphaFoldDB" id="A0A517NNQ1"/>
<accession>A0A517NNQ1</accession>
<feature type="compositionally biased region" description="Low complexity" evidence="1">
    <location>
        <begin position="51"/>
        <end position="68"/>
    </location>
</feature>
<evidence type="ECO:0000313" key="3">
    <source>
        <dbReference type="EMBL" id="QDT08750.1"/>
    </source>
</evidence>
<organism evidence="3 4">
    <name type="scientific">Stieleria marina</name>
    <dbReference type="NCBI Taxonomy" id="1930275"/>
    <lineage>
        <taxon>Bacteria</taxon>
        <taxon>Pseudomonadati</taxon>
        <taxon>Planctomycetota</taxon>
        <taxon>Planctomycetia</taxon>
        <taxon>Pirellulales</taxon>
        <taxon>Pirellulaceae</taxon>
        <taxon>Stieleria</taxon>
    </lineage>
</organism>
<dbReference type="OrthoDB" id="285984at2"/>
<proteinExistence type="predicted"/>
<keyword evidence="4" id="KW-1185">Reference proteome</keyword>
<dbReference type="Proteomes" id="UP000319817">
    <property type="component" value="Chromosome"/>
</dbReference>
<evidence type="ECO:0000256" key="1">
    <source>
        <dbReference type="SAM" id="MobiDB-lite"/>
    </source>
</evidence>
<evidence type="ECO:0000313" key="4">
    <source>
        <dbReference type="Proteomes" id="UP000319817"/>
    </source>
</evidence>
<evidence type="ECO:0000256" key="2">
    <source>
        <dbReference type="SAM" id="SignalP"/>
    </source>
</evidence>
<dbReference type="RefSeq" id="WP_145416238.1">
    <property type="nucleotide sequence ID" value="NZ_CP036526.1"/>
</dbReference>
<sequence length="230" mass="23835" precursor="true">MRKFATTGALCAIVMSASLVSAKDDFSALLSELSYNQPAASSPSYRVADNSQAAATATTPAPASAQATVSHQPAISMPAGQSQPMHAQQFNHAGPAPASFQQPCDSGCASTGGGCLNGSCRSGNCESGFCTPHNMPNLPGSTLRQYWRSNACNSNVWDGYQNECRKPLFGKKRCGQEEGCATEGCATEGWVPPPSQAPCDTQVSCDVPSYVEAPTASCDSGSCDANGWAF</sequence>
<dbReference type="EMBL" id="CP036526">
    <property type="protein sequence ID" value="QDT08750.1"/>
    <property type="molecule type" value="Genomic_DNA"/>
</dbReference>
<reference evidence="3 4" key="1">
    <citation type="submission" date="2019-02" db="EMBL/GenBank/DDBJ databases">
        <title>Deep-cultivation of Planctomycetes and their phenomic and genomic characterization uncovers novel biology.</title>
        <authorList>
            <person name="Wiegand S."/>
            <person name="Jogler M."/>
            <person name="Boedeker C."/>
            <person name="Pinto D."/>
            <person name="Vollmers J."/>
            <person name="Rivas-Marin E."/>
            <person name="Kohn T."/>
            <person name="Peeters S.H."/>
            <person name="Heuer A."/>
            <person name="Rast P."/>
            <person name="Oberbeckmann S."/>
            <person name="Bunk B."/>
            <person name="Jeske O."/>
            <person name="Meyerdierks A."/>
            <person name="Storesund J.E."/>
            <person name="Kallscheuer N."/>
            <person name="Luecker S."/>
            <person name="Lage O.M."/>
            <person name="Pohl T."/>
            <person name="Merkel B.J."/>
            <person name="Hornburger P."/>
            <person name="Mueller R.-W."/>
            <person name="Bruemmer F."/>
            <person name="Labrenz M."/>
            <person name="Spormann A.M."/>
            <person name="Op den Camp H."/>
            <person name="Overmann J."/>
            <person name="Amann R."/>
            <person name="Jetten M.S.M."/>
            <person name="Mascher T."/>
            <person name="Medema M.H."/>
            <person name="Devos D.P."/>
            <person name="Kaster A.-K."/>
            <person name="Ovreas L."/>
            <person name="Rohde M."/>
            <person name="Galperin M.Y."/>
            <person name="Jogler C."/>
        </authorList>
    </citation>
    <scope>NUCLEOTIDE SEQUENCE [LARGE SCALE GENOMIC DNA]</scope>
    <source>
        <strain evidence="3 4">K23_9</strain>
    </source>
</reference>